<accession>A0ABP7HBL1</accession>
<keyword evidence="2" id="KW-1185">Reference proteome</keyword>
<sequence length="274" mass="32575">MLFMTQKSSKIQQQYQGYLQTPLLWNENPLFELHQLILPEIPTTIFCRSLPENLRLGKRVEHFVFNELSQYNSIKLLAENIQIQDDYRTIGELDLFALNHENPIHVEIVYKFYIYDDTVGNSYLEHWIGPNRKDSLVEKLTKLRDKQLPLLYRKETQTALNNLQLHVNNTKQYVYFKAQLFLPLGTQEVTETLINKDCIVGYYIKTKQLEQFHHCKFYILNKADWLIKPHTNVNWMSYSACFTLLHAAQNNQLSECCWIKHPNGVIDKCFVVWW</sequence>
<evidence type="ECO:0000313" key="1">
    <source>
        <dbReference type="EMBL" id="GAA3788908.1"/>
    </source>
</evidence>
<reference evidence="2" key="1">
    <citation type="journal article" date="2019" name="Int. J. Syst. Evol. Microbiol.">
        <title>The Global Catalogue of Microorganisms (GCM) 10K type strain sequencing project: providing services to taxonomists for standard genome sequencing and annotation.</title>
        <authorList>
            <consortium name="The Broad Institute Genomics Platform"/>
            <consortium name="The Broad Institute Genome Sequencing Center for Infectious Disease"/>
            <person name="Wu L."/>
            <person name="Ma J."/>
        </authorList>
    </citation>
    <scope>NUCLEOTIDE SEQUENCE [LARGE SCALE GENOMIC DNA]</scope>
    <source>
        <strain evidence="2">JCM 17525</strain>
    </source>
</reference>
<dbReference type="Proteomes" id="UP001501456">
    <property type="component" value="Unassembled WGS sequence"/>
</dbReference>
<organism evidence="1 2">
    <name type="scientific">Corallibacter vietnamensis</name>
    <dbReference type="NCBI Taxonomy" id="904130"/>
    <lineage>
        <taxon>Bacteria</taxon>
        <taxon>Pseudomonadati</taxon>
        <taxon>Bacteroidota</taxon>
        <taxon>Flavobacteriia</taxon>
        <taxon>Flavobacteriales</taxon>
        <taxon>Flavobacteriaceae</taxon>
        <taxon>Corallibacter</taxon>
    </lineage>
</organism>
<comment type="caution">
    <text evidence="1">The sequence shown here is derived from an EMBL/GenBank/DDBJ whole genome shotgun (WGS) entry which is preliminary data.</text>
</comment>
<dbReference type="InterPro" id="IPR015003">
    <property type="entry name" value="DUF1853"/>
</dbReference>
<evidence type="ECO:0008006" key="3">
    <source>
        <dbReference type="Google" id="ProtNLM"/>
    </source>
</evidence>
<protein>
    <recommendedName>
        <fullName evidence="3">DUF1853 family protein</fullName>
    </recommendedName>
</protein>
<evidence type="ECO:0000313" key="2">
    <source>
        <dbReference type="Proteomes" id="UP001501456"/>
    </source>
</evidence>
<gene>
    <name evidence="1" type="ORF">GCM10022271_21800</name>
</gene>
<name>A0ABP7HBL1_9FLAO</name>
<proteinExistence type="predicted"/>
<dbReference type="Pfam" id="PF08907">
    <property type="entry name" value="DUF1853"/>
    <property type="match status" value="1"/>
</dbReference>
<dbReference type="EMBL" id="BAABBI010000003">
    <property type="protein sequence ID" value="GAA3788908.1"/>
    <property type="molecule type" value="Genomic_DNA"/>
</dbReference>